<dbReference type="InterPro" id="IPR008914">
    <property type="entry name" value="PEBP"/>
</dbReference>
<sequence length="128" mass="14094">MLRILLLMFLIGSSSAMAFEVKFEWGDTPACNTGWPDVINSPAFEIVDVPDGTKKLKFFLKDLDAPGFTHGGGTVTYNSDGKIAAGAFTYKGPCPPNGQHRYQWTVTPFDRYGDKLGKATAKRLFPEK</sequence>
<dbReference type="Gene3D" id="3.90.280.10">
    <property type="entry name" value="PEBP-like"/>
    <property type="match status" value="1"/>
</dbReference>
<dbReference type="Pfam" id="PF01161">
    <property type="entry name" value="PBP"/>
    <property type="match status" value="1"/>
</dbReference>
<dbReference type="RefSeq" id="WP_284363155.1">
    <property type="nucleotide sequence ID" value="NZ_BSNI01000002.1"/>
</dbReference>
<reference evidence="2" key="2">
    <citation type="submission" date="2023-01" db="EMBL/GenBank/DDBJ databases">
        <title>Draft genome sequence of Maritalea porphyrae strain NBRC 107169.</title>
        <authorList>
            <person name="Sun Q."/>
            <person name="Mori K."/>
        </authorList>
    </citation>
    <scope>NUCLEOTIDE SEQUENCE</scope>
    <source>
        <strain evidence="2">NBRC 107169</strain>
    </source>
</reference>
<evidence type="ECO:0000313" key="2">
    <source>
        <dbReference type="EMBL" id="GLQ17193.1"/>
    </source>
</evidence>
<keyword evidence="1" id="KW-0732">Signal</keyword>
<dbReference type="SUPFAM" id="SSF49777">
    <property type="entry name" value="PEBP-like"/>
    <property type="match status" value="1"/>
</dbReference>
<evidence type="ECO:0000313" key="3">
    <source>
        <dbReference type="Proteomes" id="UP001161405"/>
    </source>
</evidence>
<keyword evidence="3" id="KW-1185">Reference proteome</keyword>
<proteinExistence type="predicted"/>
<dbReference type="EMBL" id="BSNI01000002">
    <property type="protein sequence ID" value="GLQ17193.1"/>
    <property type="molecule type" value="Genomic_DNA"/>
</dbReference>
<feature type="chain" id="PRO_5045435281" description="Phospholipid-binding protein" evidence="1">
    <location>
        <begin position="19"/>
        <end position="128"/>
    </location>
</feature>
<name>A0ABQ5UPH7_9HYPH</name>
<protein>
    <recommendedName>
        <fullName evidence="4">Phospholipid-binding protein</fullName>
    </recommendedName>
</protein>
<gene>
    <name evidence="2" type="ORF">GCM10007879_14420</name>
</gene>
<evidence type="ECO:0000256" key="1">
    <source>
        <dbReference type="SAM" id="SignalP"/>
    </source>
</evidence>
<dbReference type="InterPro" id="IPR036610">
    <property type="entry name" value="PEBP-like_sf"/>
</dbReference>
<evidence type="ECO:0008006" key="4">
    <source>
        <dbReference type="Google" id="ProtNLM"/>
    </source>
</evidence>
<feature type="signal peptide" evidence="1">
    <location>
        <begin position="1"/>
        <end position="18"/>
    </location>
</feature>
<accession>A0ABQ5UPH7</accession>
<organism evidence="2 3">
    <name type="scientific">Maritalea porphyrae</name>
    <dbReference type="NCBI Taxonomy" id="880732"/>
    <lineage>
        <taxon>Bacteria</taxon>
        <taxon>Pseudomonadati</taxon>
        <taxon>Pseudomonadota</taxon>
        <taxon>Alphaproteobacteria</taxon>
        <taxon>Hyphomicrobiales</taxon>
        <taxon>Devosiaceae</taxon>
        <taxon>Maritalea</taxon>
    </lineage>
</organism>
<comment type="caution">
    <text evidence="2">The sequence shown here is derived from an EMBL/GenBank/DDBJ whole genome shotgun (WGS) entry which is preliminary data.</text>
</comment>
<dbReference type="Proteomes" id="UP001161405">
    <property type="component" value="Unassembled WGS sequence"/>
</dbReference>
<reference evidence="2" key="1">
    <citation type="journal article" date="2014" name="Int. J. Syst. Evol. Microbiol.">
        <title>Complete genome of a new Firmicutes species belonging to the dominant human colonic microbiota ('Ruminococcus bicirculans') reveals two chromosomes and a selective capacity to utilize plant glucans.</title>
        <authorList>
            <consortium name="NISC Comparative Sequencing Program"/>
            <person name="Wegmann U."/>
            <person name="Louis P."/>
            <person name="Goesmann A."/>
            <person name="Henrissat B."/>
            <person name="Duncan S.H."/>
            <person name="Flint H.J."/>
        </authorList>
    </citation>
    <scope>NUCLEOTIDE SEQUENCE</scope>
    <source>
        <strain evidence="2">NBRC 107169</strain>
    </source>
</reference>